<dbReference type="EMBL" id="BAAAPB010000001">
    <property type="protein sequence ID" value="GAA1955850.1"/>
    <property type="molecule type" value="Genomic_DNA"/>
</dbReference>
<evidence type="ECO:0000313" key="2">
    <source>
        <dbReference type="EMBL" id="GAA1955850.1"/>
    </source>
</evidence>
<feature type="domain" description="DUF1023" evidence="1">
    <location>
        <begin position="251"/>
        <end position="303"/>
    </location>
</feature>
<dbReference type="Proteomes" id="UP001500571">
    <property type="component" value="Unassembled WGS sequence"/>
</dbReference>
<protein>
    <submittedName>
        <fullName evidence="2">Alpha/beta hydrolase</fullName>
    </submittedName>
</protein>
<dbReference type="Gene3D" id="3.40.50.1820">
    <property type="entry name" value="alpha/beta hydrolase"/>
    <property type="match status" value="1"/>
</dbReference>
<keyword evidence="3" id="KW-1185">Reference proteome</keyword>
<dbReference type="Pfam" id="PF06259">
    <property type="entry name" value="Abhydrolase_8"/>
    <property type="match status" value="1"/>
</dbReference>
<dbReference type="RefSeq" id="WP_344043779.1">
    <property type="nucleotide sequence ID" value="NZ_BAAAPB010000001.1"/>
</dbReference>
<sequence>MPDVEPFQRFRSAGGGFDWFMLPFDKQGRCMGPQTRAHLVDRAADPAITDVFVFSHGWNNDWNVATRRYRSFIDGYLALRRDGGMPADRPIRPLLVGVFWPSTALVFGSERGIEIAAGQPTDAVKAADVEEFGAELSALADEIDGDKIERLYALVEKDALSRSEGEELAHILAPVLDRPDDETPASAEDDDISMVDLWESMPPVDGSVAGAGADVESVAARLDDFGRSGPSDSLTGAGLGRLDPRQIVRLATVQTMKDRAGRVGARGLGSFLVDLLAASDATKPRVHMVGHSYGAKVCLSAICYPAELPRPVDSLLLLQPAVSHRCFADDGEGRGGYADAPVNRVDLPILSTFSDHDIPLGRFFPYAARRKVDRDEARIAAGAPSRFAALGGVGPHGLGDGAQLIDVLLPSSATNTYDLGKDAPGVYGIDATSTIDGHGSIDNDSTHWALDNLVAAPRRTLP</sequence>
<dbReference type="InterPro" id="IPR029058">
    <property type="entry name" value="AB_hydrolase_fold"/>
</dbReference>
<reference evidence="2 3" key="1">
    <citation type="journal article" date="2019" name="Int. J. Syst. Evol. Microbiol.">
        <title>The Global Catalogue of Microorganisms (GCM) 10K type strain sequencing project: providing services to taxonomists for standard genome sequencing and annotation.</title>
        <authorList>
            <consortium name="The Broad Institute Genomics Platform"/>
            <consortium name="The Broad Institute Genome Sequencing Center for Infectious Disease"/>
            <person name="Wu L."/>
            <person name="Ma J."/>
        </authorList>
    </citation>
    <scope>NUCLEOTIDE SEQUENCE [LARGE SCALE GENOMIC DNA]</scope>
    <source>
        <strain evidence="2 3">JCM 15309</strain>
    </source>
</reference>
<dbReference type="GO" id="GO:0016787">
    <property type="term" value="F:hydrolase activity"/>
    <property type="evidence" value="ECO:0007669"/>
    <property type="project" value="UniProtKB-KW"/>
</dbReference>
<evidence type="ECO:0000313" key="3">
    <source>
        <dbReference type="Proteomes" id="UP001500571"/>
    </source>
</evidence>
<evidence type="ECO:0000259" key="1">
    <source>
        <dbReference type="Pfam" id="PF06259"/>
    </source>
</evidence>
<organism evidence="2 3">
    <name type="scientific">Nocardioides panacihumi</name>
    <dbReference type="NCBI Taxonomy" id="400774"/>
    <lineage>
        <taxon>Bacteria</taxon>
        <taxon>Bacillati</taxon>
        <taxon>Actinomycetota</taxon>
        <taxon>Actinomycetes</taxon>
        <taxon>Propionibacteriales</taxon>
        <taxon>Nocardioidaceae</taxon>
        <taxon>Nocardioides</taxon>
    </lineage>
</organism>
<dbReference type="SUPFAM" id="SSF53474">
    <property type="entry name" value="alpha/beta-Hydrolases"/>
    <property type="match status" value="1"/>
</dbReference>
<keyword evidence="2" id="KW-0378">Hydrolase</keyword>
<dbReference type="InterPro" id="IPR010427">
    <property type="entry name" value="DUF1023"/>
</dbReference>
<comment type="caution">
    <text evidence="2">The sequence shown here is derived from an EMBL/GenBank/DDBJ whole genome shotgun (WGS) entry which is preliminary data.</text>
</comment>
<gene>
    <name evidence="2" type="ORF">GCM10009798_13890</name>
</gene>
<proteinExistence type="predicted"/>
<name>A0ABN2QNZ0_9ACTN</name>
<accession>A0ABN2QNZ0</accession>